<dbReference type="GO" id="GO:0005938">
    <property type="term" value="C:cell cortex"/>
    <property type="evidence" value="ECO:0007669"/>
    <property type="project" value="TreeGrafter"/>
</dbReference>
<dbReference type="InterPro" id="IPR003109">
    <property type="entry name" value="GoLoco_motif"/>
</dbReference>
<comment type="subcellular location">
    <subcellularLocation>
        <location evidence="1">Cell membrane</location>
    </subcellularLocation>
    <subcellularLocation>
        <location evidence="2">Cytoplasm</location>
    </subcellularLocation>
</comment>
<reference evidence="12 13" key="1">
    <citation type="journal article" date="2021" name="Elife">
        <title>Chloroplast acquisition without the gene transfer in kleptoplastic sea slugs, Plakobranchus ocellatus.</title>
        <authorList>
            <person name="Maeda T."/>
            <person name="Takahashi S."/>
            <person name="Yoshida T."/>
            <person name="Shimamura S."/>
            <person name="Takaki Y."/>
            <person name="Nagai Y."/>
            <person name="Toyoda A."/>
            <person name="Suzuki Y."/>
            <person name="Arimoto A."/>
            <person name="Ishii H."/>
            <person name="Satoh N."/>
            <person name="Nishiyama T."/>
            <person name="Hasebe M."/>
            <person name="Maruyama T."/>
            <person name="Minagawa J."/>
            <person name="Obokata J."/>
            <person name="Shigenobu S."/>
        </authorList>
    </citation>
    <scope>NUCLEOTIDE SEQUENCE [LARGE SCALE GENOMIC DNA]</scope>
</reference>
<comment type="caution">
    <text evidence="12">The sequence shown here is derived from an EMBL/GenBank/DDBJ whole genome shotgun (WGS) entry which is preliminary data.</text>
</comment>
<feature type="region of interest" description="Disordered" evidence="11">
    <location>
        <begin position="1"/>
        <end position="47"/>
    </location>
</feature>
<feature type="region of interest" description="Disordered" evidence="11">
    <location>
        <begin position="560"/>
        <end position="580"/>
    </location>
</feature>
<dbReference type="PANTHER" id="PTHR45954">
    <property type="entry name" value="LD33695P"/>
    <property type="match status" value="1"/>
</dbReference>
<keyword evidence="6" id="KW-0597">Phosphoprotein</keyword>
<feature type="compositionally biased region" description="Basic and acidic residues" evidence="11">
    <location>
        <begin position="26"/>
        <end position="36"/>
    </location>
</feature>
<evidence type="ECO:0000313" key="12">
    <source>
        <dbReference type="EMBL" id="GFO00608.1"/>
    </source>
</evidence>
<dbReference type="EMBL" id="BLXT01003136">
    <property type="protein sequence ID" value="GFO00608.1"/>
    <property type="molecule type" value="Genomic_DNA"/>
</dbReference>
<feature type="repeat" description="TPR" evidence="10">
    <location>
        <begin position="385"/>
        <end position="418"/>
    </location>
</feature>
<feature type="region of interest" description="Disordered" evidence="11">
    <location>
        <begin position="757"/>
        <end position="787"/>
    </location>
</feature>
<keyword evidence="4" id="KW-1003">Cell membrane</keyword>
<dbReference type="InterPro" id="IPR019734">
    <property type="entry name" value="TPR_rpt"/>
</dbReference>
<evidence type="ECO:0000256" key="10">
    <source>
        <dbReference type="PROSITE-ProRule" id="PRU00339"/>
    </source>
</evidence>
<accession>A0AAV4A0E3</accession>
<name>A0AAV4A0E3_9GAST</name>
<organism evidence="12 13">
    <name type="scientific">Plakobranchus ocellatus</name>
    <dbReference type="NCBI Taxonomy" id="259542"/>
    <lineage>
        <taxon>Eukaryota</taxon>
        <taxon>Metazoa</taxon>
        <taxon>Spiralia</taxon>
        <taxon>Lophotrochozoa</taxon>
        <taxon>Mollusca</taxon>
        <taxon>Gastropoda</taxon>
        <taxon>Heterobranchia</taxon>
        <taxon>Euthyneura</taxon>
        <taxon>Panpulmonata</taxon>
        <taxon>Sacoglossa</taxon>
        <taxon>Placobranchoidea</taxon>
        <taxon>Plakobranchidae</taxon>
        <taxon>Plakobranchus</taxon>
    </lineage>
</organism>
<dbReference type="GO" id="GO:0001965">
    <property type="term" value="F:G-protein alpha-subunit binding"/>
    <property type="evidence" value="ECO:0007669"/>
    <property type="project" value="TreeGrafter"/>
</dbReference>
<evidence type="ECO:0000256" key="6">
    <source>
        <dbReference type="ARBA" id="ARBA00022553"/>
    </source>
</evidence>
<evidence type="ECO:0000256" key="7">
    <source>
        <dbReference type="ARBA" id="ARBA00022737"/>
    </source>
</evidence>
<evidence type="ECO:0000256" key="11">
    <source>
        <dbReference type="SAM" id="MobiDB-lite"/>
    </source>
</evidence>
<evidence type="ECO:0000256" key="4">
    <source>
        <dbReference type="ARBA" id="ARBA00022475"/>
    </source>
</evidence>
<protein>
    <submittedName>
        <fullName evidence="12">G-protein-signaling modulator 2</fullName>
    </submittedName>
</protein>
<keyword evidence="13" id="KW-1185">Reference proteome</keyword>
<evidence type="ECO:0000256" key="5">
    <source>
        <dbReference type="ARBA" id="ARBA00022490"/>
    </source>
</evidence>
<evidence type="ECO:0000256" key="3">
    <source>
        <dbReference type="ARBA" id="ARBA00006600"/>
    </source>
</evidence>
<proteinExistence type="inferred from homology"/>
<dbReference type="GO" id="GO:0005886">
    <property type="term" value="C:plasma membrane"/>
    <property type="evidence" value="ECO:0007669"/>
    <property type="project" value="UniProtKB-SubCell"/>
</dbReference>
<dbReference type="SMART" id="SM00028">
    <property type="entry name" value="TPR"/>
    <property type="match status" value="7"/>
</dbReference>
<dbReference type="InterPro" id="IPR052386">
    <property type="entry name" value="GPSM"/>
</dbReference>
<dbReference type="PANTHER" id="PTHR45954:SF1">
    <property type="entry name" value="LD33695P"/>
    <property type="match status" value="1"/>
</dbReference>
<dbReference type="Gene3D" id="1.25.40.10">
    <property type="entry name" value="Tetratricopeptide repeat domain"/>
    <property type="match status" value="3"/>
</dbReference>
<dbReference type="GO" id="GO:0000132">
    <property type="term" value="P:establishment of mitotic spindle orientation"/>
    <property type="evidence" value="ECO:0007669"/>
    <property type="project" value="TreeGrafter"/>
</dbReference>
<dbReference type="AlphaFoldDB" id="A0AAV4A0E3"/>
<keyword evidence="8 10" id="KW-0802">TPR repeat</keyword>
<dbReference type="SUPFAM" id="SSF48452">
    <property type="entry name" value="TPR-like"/>
    <property type="match status" value="2"/>
</dbReference>
<evidence type="ECO:0000256" key="1">
    <source>
        <dbReference type="ARBA" id="ARBA00004236"/>
    </source>
</evidence>
<dbReference type="PROSITE" id="PS50005">
    <property type="entry name" value="TPR"/>
    <property type="match status" value="2"/>
</dbReference>
<dbReference type="Pfam" id="PF13374">
    <property type="entry name" value="TPR_10"/>
    <property type="match status" value="1"/>
</dbReference>
<keyword evidence="7" id="KW-0677">Repeat</keyword>
<dbReference type="Pfam" id="PF13424">
    <property type="entry name" value="TPR_12"/>
    <property type="match status" value="3"/>
</dbReference>
<evidence type="ECO:0000256" key="2">
    <source>
        <dbReference type="ARBA" id="ARBA00004496"/>
    </source>
</evidence>
<evidence type="ECO:0000256" key="9">
    <source>
        <dbReference type="ARBA" id="ARBA00023136"/>
    </source>
</evidence>
<keyword evidence="5" id="KW-0963">Cytoplasm</keyword>
<dbReference type="Pfam" id="PF02188">
    <property type="entry name" value="GoLoco"/>
    <property type="match status" value="4"/>
</dbReference>
<sequence>MEADEELSALFKGVGEDEERAVPSGREMRSRGDNLRKTWNGSEAQQRRKYLHACADESGGERQTGKEGWLQKFAAMRSRAGDSAVKEQAGHTGKRWQAEPARERLLPLVPRPATRTWEVTSRSGEGASGPDAVIGKSWRKLGANGREVGETNTAKEDDIQVTMACSCMELALEGERLCKAGDCRMGVQFFEAAVEAGTDDLKTLSAIYSQLGNAYFYLQDYGRALEYHKHDLNLARTTNDKVGEAKASGNLGNTLKVIGRFDEAIVCCLRHLEISREIEDKVGEARALYNLGNVYHAKGKHLGRHGNQDPGEFAPEVKECLEKAVQYYNENLTLVRSLSDRAAEGRACGNLGNTHYLLGNFADAISFHEQRLSIAKEFGDKAAERRAYTNLGNAHIFLGDFELAADYYKKSLQIAKQLGDRALEAQACYSLGNTYTLMRDFETAVVYHQKHLAIAQELLDRVGEGRACWSLGNANSALGHHRLALQYATRHLNISRDIGDQTGMMTAQMNLADLKGVLGISDQSNLPSEAISKTDVSQKPTDKARRFSMENMELMKLTPDKKTGKQVSGGARPKQKVQKSASVAVDMGVDGKGAQNGSTEDFDDDGLFDLLTRFQSRRIDDQRCSLRLHDQPSPESDESKDIRLMSSPASEKLMDMVAGFQASRMNDQRASLPNFPGLTSQAVIGQLLESSSAGGATGAVTDDSNRKMPDDNFFEMLMRCQATRLEDQRSSLPLELAAPTVPDEDFLSLIMRVQSSRIDEQRSNLPEESGSRSGSGSSSSRSSKKGT</sequence>
<dbReference type="FunFam" id="1.25.40.10:FF:000043">
    <property type="entry name" value="G-protein-signaling modulator 2 isoform X1"/>
    <property type="match status" value="1"/>
</dbReference>
<evidence type="ECO:0000313" key="13">
    <source>
        <dbReference type="Proteomes" id="UP000735302"/>
    </source>
</evidence>
<dbReference type="GO" id="GO:0005092">
    <property type="term" value="F:GDP-dissociation inhibitor activity"/>
    <property type="evidence" value="ECO:0007669"/>
    <property type="project" value="TreeGrafter"/>
</dbReference>
<dbReference type="InterPro" id="IPR011990">
    <property type="entry name" value="TPR-like_helical_dom_sf"/>
</dbReference>
<dbReference type="Proteomes" id="UP000735302">
    <property type="component" value="Unassembled WGS sequence"/>
</dbReference>
<dbReference type="SMART" id="SM00390">
    <property type="entry name" value="GoLoco"/>
    <property type="match status" value="4"/>
</dbReference>
<evidence type="ECO:0000256" key="8">
    <source>
        <dbReference type="ARBA" id="ARBA00022803"/>
    </source>
</evidence>
<comment type="similarity">
    <text evidence="3">Belongs to the GPSM family.</text>
</comment>
<dbReference type="PROSITE" id="PS50877">
    <property type="entry name" value="GOLOCO"/>
    <property type="match status" value="4"/>
</dbReference>
<feature type="compositionally biased region" description="Low complexity" evidence="11">
    <location>
        <begin position="771"/>
        <end position="781"/>
    </location>
</feature>
<gene>
    <name evidence="12" type="ORF">PoB_002711300</name>
</gene>
<keyword evidence="9" id="KW-0472">Membrane</keyword>
<feature type="repeat" description="TPR" evidence="10">
    <location>
        <begin position="205"/>
        <end position="238"/>
    </location>
</feature>